<organism evidence="7 8">
    <name type="scientific">Loxostege sticticalis</name>
    <name type="common">Beet webworm moth</name>
    <dbReference type="NCBI Taxonomy" id="481309"/>
    <lineage>
        <taxon>Eukaryota</taxon>
        <taxon>Metazoa</taxon>
        <taxon>Ecdysozoa</taxon>
        <taxon>Arthropoda</taxon>
        <taxon>Hexapoda</taxon>
        <taxon>Insecta</taxon>
        <taxon>Pterygota</taxon>
        <taxon>Neoptera</taxon>
        <taxon>Endopterygota</taxon>
        <taxon>Lepidoptera</taxon>
        <taxon>Glossata</taxon>
        <taxon>Ditrysia</taxon>
        <taxon>Pyraloidea</taxon>
        <taxon>Crambidae</taxon>
        <taxon>Pyraustinae</taxon>
        <taxon>Loxostege</taxon>
    </lineage>
</organism>
<evidence type="ECO:0000313" key="7">
    <source>
        <dbReference type="EMBL" id="KAL0869314.1"/>
    </source>
</evidence>
<feature type="domain" description="Myb/SANT-like DNA-binding" evidence="6">
    <location>
        <begin position="9"/>
        <end position="71"/>
    </location>
</feature>
<gene>
    <name evidence="7" type="ORF">ABMA27_007574</name>
</gene>
<evidence type="ECO:0000256" key="2">
    <source>
        <dbReference type="ARBA" id="ARBA00016807"/>
    </source>
</evidence>
<comment type="caution">
    <text evidence="7">The sequence shown here is derived from an EMBL/GenBank/DDBJ whole genome shotgun (WGS) entry which is preliminary data.</text>
</comment>
<keyword evidence="3" id="KW-0805">Transcription regulation</keyword>
<proteinExistence type="predicted"/>
<name>A0ABR3HFX0_LOXSC</name>
<comment type="subunit">
    <text evidence="1">Self-associates forming complexes of several hundred monomers.</text>
</comment>
<evidence type="ECO:0000256" key="1">
    <source>
        <dbReference type="ARBA" id="ARBA00011764"/>
    </source>
</evidence>
<keyword evidence="8" id="KW-1185">Reference proteome</keyword>
<accession>A0ABR3HFX0</accession>
<dbReference type="Pfam" id="PF13873">
    <property type="entry name" value="Myb_DNA-bind_5"/>
    <property type="match status" value="1"/>
</dbReference>
<reference evidence="7 8" key="1">
    <citation type="submission" date="2024-06" db="EMBL/GenBank/DDBJ databases">
        <title>A chromosome-level genome assembly of beet webworm, Loxostege sticticalis.</title>
        <authorList>
            <person name="Zhang Y."/>
        </authorList>
    </citation>
    <scope>NUCLEOTIDE SEQUENCE [LARGE SCALE GENOMIC DNA]</scope>
    <source>
        <strain evidence="7">AQ026</strain>
        <tissue evidence="7">Whole body</tissue>
    </source>
</reference>
<comment type="function">
    <text evidence="5">Involved in transvection phenomena (= synapsis-dependent gene expression), where the synaptic pairing of chromosomes carrying genes with which zeste interacts influences the expression of these genes. Zeste binds to DNA and stimulates transcription from a nearby promoter.</text>
</comment>
<dbReference type="EMBL" id="JBEUOH010000020">
    <property type="protein sequence ID" value="KAL0869314.1"/>
    <property type="molecule type" value="Genomic_DNA"/>
</dbReference>
<evidence type="ECO:0000259" key="6">
    <source>
        <dbReference type="Pfam" id="PF13873"/>
    </source>
</evidence>
<keyword evidence="4" id="KW-0804">Transcription</keyword>
<dbReference type="Proteomes" id="UP001549920">
    <property type="component" value="Unassembled WGS sequence"/>
</dbReference>
<evidence type="ECO:0000313" key="8">
    <source>
        <dbReference type="Proteomes" id="UP001549920"/>
    </source>
</evidence>
<dbReference type="InterPro" id="IPR028002">
    <property type="entry name" value="Myb_DNA-bind_5"/>
</dbReference>
<protein>
    <recommendedName>
        <fullName evidence="2">Regulatory protein zeste</fullName>
    </recommendedName>
</protein>
<evidence type="ECO:0000256" key="4">
    <source>
        <dbReference type="ARBA" id="ARBA00023163"/>
    </source>
</evidence>
<sequence>MDQKSAPLTKEEVMQLVDLVEAHPVLFSKATNASNNQLKEATWLKITKTFNSMVASNPRKPEQLRLKWERSSSYDRDATFSSIAFSIPSMAKPEIDRILGTAVNNHPRNFEL</sequence>
<evidence type="ECO:0000256" key="3">
    <source>
        <dbReference type="ARBA" id="ARBA00023015"/>
    </source>
</evidence>
<evidence type="ECO:0000256" key="5">
    <source>
        <dbReference type="ARBA" id="ARBA00025466"/>
    </source>
</evidence>